<feature type="compositionally biased region" description="Basic and acidic residues" evidence="1">
    <location>
        <begin position="360"/>
        <end position="369"/>
    </location>
</feature>
<gene>
    <name evidence="2" type="ORF">BU24DRAFT_146945</name>
</gene>
<dbReference type="EMBL" id="ML978068">
    <property type="protein sequence ID" value="KAF2017257.1"/>
    <property type="molecule type" value="Genomic_DNA"/>
</dbReference>
<feature type="compositionally biased region" description="Basic and acidic residues" evidence="1">
    <location>
        <begin position="397"/>
        <end position="406"/>
    </location>
</feature>
<feature type="region of interest" description="Disordered" evidence="1">
    <location>
        <begin position="243"/>
        <end position="304"/>
    </location>
</feature>
<protein>
    <recommendedName>
        <fullName evidence="4">Glycine zipper 2TM domain-containing protein</fullName>
    </recommendedName>
</protein>
<feature type="compositionally biased region" description="Pro residues" evidence="1">
    <location>
        <begin position="290"/>
        <end position="304"/>
    </location>
</feature>
<dbReference type="OrthoDB" id="3800349at2759"/>
<feature type="compositionally biased region" description="Polar residues" evidence="1">
    <location>
        <begin position="259"/>
        <end position="281"/>
    </location>
</feature>
<dbReference type="Proteomes" id="UP000799778">
    <property type="component" value="Unassembled WGS sequence"/>
</dbReference>
<evidence type="ECO:0008006" key="4">
    <source>
        <dbReference type="Google" id="ProtNLM"/>
    </source>
</evidence>
<evidence type="ECO:0000313" key="2">
    <source>
        <dbReference type="EMBL" id="KAF2017257.1"/>
    </source>
</evidence>
<dbReference type="GeneID" id="54278608"/>
<dbReference type="RefSeq" id="XP_033385596.1">
    <property type="nucleotide sequence ID" value="XM_033521211.1"/>
</dbReference>
<organism evidence="2 3">
    <name type="scientific">Aaosphaeria arxii CBS 175.79</name>
    <dbReference type="NCBI Taxonomy" id="1450172"/>
    <lineage>
        <taxon>Eukaryota</taxon>
        <taxon>Fungi</taxon>
        <taxon>Dikarya</taxon>
        <taxon>Ascomycota</taxon>
        <taxon>Pezizomycotina</taxon>
        <taxon>Dothideomycetes</taxon>
        <taxon>Pleosporomycetidae</taxon>
        <taxon>Pleosporales</taxon>
        <taxon>Pleosporales incertae sedis</taxon>
        <taxon>Aaosphaeria</taxon>
    </lineage>
</organism>
<evidence type="ECO:0000256" key="1">
    <source>
        <dbReference type="SAM" id="MobiDB-lite"/>
    </source>
</evidence>
<proteinExistence type="predicted"/>
<dbReference type="AlphaFoldDB" id="A0A6A5XWN1"/>
<reference evidence="2" key="1">
    <citation type="journal article" date="2020" name="Stud. Mycol.">
        <title>101 Dothideomycetes genomes: a test case for predicting lifestyles and emergence of pathogens.</title>
        <authorList>
            <person name="Haridas S."/>
            <person name="Albert R."/>
            <person name="Binder M."/>
            <person name="Bloem J."/>
            <person name="Labutti K."/>
            <person name="Salamov A."/>
            <person name="Andreopoulos B."/>
            <person name="Baker S."/>
            <person name="Barry K."/>
            <person name="Bills G."/>
            <person name="Bluhm B."/>
            <person name="Cannon C."/>
            <person name="Castanera R."/>
            <person name="Culley D."/>
            <person name="Daum C."/>
            <person name="Ezra D."/>
            <person name="Gonzalez J."/>
            <person name="Henrissat B."/>
            <person name="Kuo A."/>
            <person name="Liang C."/>
            <person name="Lipzen A."/>
            <person name="Lutzoni F."/>
            <person name="Magnuson J."/>
            <person name="Mondo S."/>
            <person name="Nolan M."/>
            <person name="Ohm R."/>
            <person name="Pangilinan J."/>
            <person name="Park H.-J."/>
            <person name="Ramirez L."/>
            <person name="Alfaro M."/>
            <person name="Sun H."/>
            <person name="Tritt A."/>
            <person name="Yoshinaga Y."/>
            <person name="Zwiers L.-H."/>
            <person name="Turgeon B."/>
            <person name="Goodwin S."/>
            <person name="Spatafora J."/>
            <person name="Crous P."/>
            <person name="Grigoriev I."/>
        </authorList>
    </citation>
    <scope>NUCLEOTIDE SEQUENCE</scope>
    <source>
        <strain evidence="2">CBS 175.79</strain>
    </source>
</reference>
<feature type="compositionally biased region" description="Basic and acidic residues" evidence="1">
    <location>
        <begin position="43"/>
        <end position="60"/>
    </location>
</feature>
<feature type="region of interest" description="Disordered" evidence="1">
    <location>
        <begin position="321"/>
        <end position="406"/>
    </location>
</feature>
<sequence length="460" mass="50517">MAALAFKAIDYGADRIPDRFFESIPGGFFTPEEKKKNKKKSKSNRDTRNKSEQRQSDSDRRRSRRDHTPTTDYSDYSGYDDTDYEREYRDKQRRRRAKSLGADTREDTGSSRGRHTQRPSEFGSTGNIYADMDHSQGVPQFPPPPTSEYRPYNPAEYAPQPAAPAAPPMGNEYPPRAEYGYSPQVNTTFRSRSATIATANPFTRAHTLPARVMNRSATAPLAHLFPIQSPTWGALAHRGSPLATSFSPSLEPPTAALLRTSSTNSPQPQGQQNTSTAQSSFAARYTPGPGYSPSPVNAPIPPTNPYPTYNPAEYAAAPPAGYRAPGNTYPSPPPFYRQESRSQPSIAPYHDNQLSTYHDPPSREDDVSSSRRHSHKHSDGHRHRAKSVGHHGRSRSRVTEKFRDRFDGLDERERGLAASVGGALAGGLAGNAVGKGTLSTLVGAAIGGLGGRQLEKRHEK</sequence>
<keyword evidence="3" id="KW-1185">Reference proteome</keyword>
<feature type="region of interest" description="Disordered" evidence="1">
    <location>
        <begin position="16"/>
        <end position="174"/>
    </location>
</feature>
<evidence type="ECO:0000313" key="3">
    <source>
        <dbReference type="Proteomes" id="UP000799778"/>
    </source>
</evidence>
<accession>A0A6A5XWN1</accession>
<name>A0A6A5XWN1_9PLEO</name>
<feature type="compositionally biased region" description="Basic residues" evidence="1">
    <location>
        <begin position="370"/>
        <end position="396"/>
    </location>
</feature>